<dbReference type="NCBIfam" id="NF047561">
    <property type="entry name" value="orf58_phage_fam"/>
    <property type="match status" value="1"/>
</dbReference>
<organism evidence="1 2">
    <name type="scientific">Peptoanaerobacter stomatis</name>
    <dbReference type="NCBI Taxonomy" id="796937"/>
    <lineage>
        <taxon>Bacteria</taxon>
        <taxon>Bacillati</taxon>
        <taxon>Bacillota</taxon>
        <taxon>Clostridia</taxon>
        <taxon>Peptostreptococcales</taxon>
        <taxon>Filifactoraceae</taxon>
        <taxon>Peptoanaerobacter</taxon>
    </lineage>
</organism>
<dbReference type="SUPFAM" id="SSF69279">
    <property type="entry name" value="Phage tail proteins"/>
    <property type="match status" value="1"/>
</dbReference>
<sequence length="262" mass="29212">MILFDRQATLQIGSKLYKSDDIDIEFNVPFSTENEPDISEISVYNLSPASIANIKKDTKVVLSAGYKNNIGLLISGNVATFKTTIETVDKKTTMKVATAINAWKEMKIHKTYAKGTTSQDILSDLINNFGVTIADMSVVKNVMYKKGKTVSGRLKDVVKKLALETDSKFYMDKDRAYVRDYKKGTQSGFVLSSFTGLLGSPEAAEIKEGQKSTKQGWKLKCLLNHNIFTDSIIVLDSKLVKGNFRVVKGRHTSEWITEMEVV</sequence>
<keyword evidence="2" id="KW-1185">Reference proteome</keyword>
<accession>J4WBK6</accession>
<reference evidence="1 2" key="1">
    <citation type="submission" date="2012-07" db="EMBL/GenBank/DDBJ databases">
        <authorList>
            <person name="Durkin A.S."/>
            <person name="McCorrison J."/>
            <person name="Torralba M."/>
            <person name="Gillis M."/>
            <person name="Methe B."/>
            <person name="Sutton G."/>
            <person name="Nelson K.E."/>
        </authorList>
    </citation>
    <scope>NUCLEOTIDE SEQUENCE [LARGE SCALE GENOMIC DNA]</scope>
    <source>
        <strain evidence="1 2">OBRC8</strain>
    </source>
</reference>
<evidence type="ECO:0000313" key="2">
    <source>
        <dbReference type="Proteomes" id="UP000005244"/>
    </source>
</evidence>
<dbReference type="AlphaFoldDB" id="J4WBK6"/>
<proteinExistence type="predicted"/>
<evidence type="ECO:0000313" key="1">
    <source>
        <dbReference type="EMBL" id="EJU22951.1"/>
    </source>
</evidence>
<dbReference type="EMBL" id="ALNK01000017">
    <property type="protein sequence ID" value="EJU22951.1"/>
    <property type="molecule type" value="Genomic_DNA"/>
</dbReference>
<protein>
    <submittedName>
        <fullName evidence="1">Uncharacterized protein</fullName>
    </submittedName>
</protein>
<dbReference type="RefSeq" id="WP_009530845.1">
    <property type="nucleotide sequence ID" value="NZ_ALNK01000017.1"/>
</dbReference>
<name>J4WBK6_9FIRM</name>
<gene>
    <name evidence="1" type="ORF">HMPREF1143_0487</name>
</gene>
<dbReference type="InterPro" id="IPR054496">
    <property type="entry name" value="E217_GP41"/>
</dbReference>
<comment type="caution">
    <text evidence="1">The sequence shown here is derived from an EMBL/GenBank/DDBJ whole genome shotgun (WGS) entry which is preliminary data.</text>
</comment>
<dbReference type="Proteomes" id="UP000005244">
    <property type="component" value="Unassembled WGS sequence"/>
</dbReference>
<dbReference type="Pfam" id="PF22759">
    <property type="entry name" value="E217_GP41"/>
    <property type="match status" value="1"/>
</dbReference>